<dbReference type="InterPro" id="IPR013736">
    <property type="entry name" value="Xaa-Pro_dipept_C"/>
</dbReference>
<evidence type="ECO:0000259" key="1">
    <source>
        <dbReference type="Pfam" id="PF08530"/>
    </source>
</evidence>
<dbReference type="RefSeq" id="XP_064664522.1">
    <property type="nucleotide sequence ID" value="XM_064798288.1"/>
</dbReference>
<name>A0AAV9PS73_9PEZI</name>
<proteinExistence type="predicted"/>
<protein>
    <recommendedName>
        <fullName evidence="1">Xaa-Pro dipeptidyl-peptidase C-terminal domain-containing protein</fullName>
    </recommendedName>
</protein>
<sequence length="188" mass="21147">MDQDTEELSFTHKFEHACTLLGSARAVLFMSTPDHDDMDVHIQIHKTDASGKVLQYINIPKEDRDAVGMTKVELVNPMVYLGPIGALRASYRQIDQNLSTERWPEHNFSQREMLERGQIVQLEIGLWQTGIRFEAGEQLVLKVSGHPMTLAEFPPLRGAMQNANKGRHSIHVGGEHISRLIIPTVPSS</sequence>
<dbReference type="InterPro" id="IPR008979">
    <property type="entry name" value="Galactose-bd-like_sf"/>
</dbReference>
<dbReference type="Proteomes" id="UP001337655">
    <property type="component" value="Unassembled WGS sequence"/>
</dbReference>
<dbReference type="Pfam" id="PF08530">
    <property type="entry name" value="PepX_C"/>
    <property type="match status" value="1"/>
</dbReference>
<accession>A0AAV9PS73</accession>
<dbReference type="SUPFAM" id="SSF49785">
    <property type="entry name" value="Galactose-binding domain-like"/>
    <property type="match status" value="1"/>
</dbReference>
<dbReference type="GO" id="GO:0008239">
    <property type="term" value="F:dipeptidyl-peptidase activity"/>
    <property type="evidence" value="ECO:0007669"/>
    <property type="project" value="InterPro"/>
</dbReference>
<dbReference type="Gene3D" id="2.60.120.260">
    <property type="entry name" value="Galactose-binding domain-like"/>
    <property type="match status" value="1"/>
</dbReference>
<dbReference type="GeneID" id="89922373"/>
<feature type="domain" description="Xaa-Pro dipeptidyl-peptidase C-terminal" evidence="1">
    <location>
        <begin position="4"/>
        <end position="180"/>
    </location>
</feature>
<dbReference type="AlphaFoldDB" id="A0AAV9PS73"/>
<dbReference type="EMBL" id="JAVRRT010000001">
    <property type="protein sequence ID" value="KAK5175884.1"/>
    <property type="molecule type" value="Genomic_DNA"/>
</dbReference>
<comment type="caution">
    <text evidence="2">The sequence shown here is derived from an EMBL/GenBank/DDBJ whole genome shotgun (WGS) entry which is preliminary data.</text>
</comment>
<keyword evidence="3" id="KW-1185">Reference proteome</keyword>
<evidence type="ECO:0000313" key="3">
    <source>
        <dbReference type="Proteomes" id="UP001337655"/>
    </source>
</evidence>
<reference evidence="2 3" key="1">
    <citation type="submission" date="2023-08" db="EMBL/GenBank/DDBJ databases">
        <title>Black Yeasts Isolated from many extreme environments.</title>
        <authorList>
            <person name="Coleine C."/>
            <person name="Stajich J.E."/>
            <person name="Selbmann L."/>
        </authorList>
    </citation>
    <scope>NUCLEOTIDE SEQUENCE [LARGE SCALE GENOMIC DNA]</scope>
    <source>
        <strain evidence="2 3">CCFEE 5935</strain>
    </source>
</reference>
<evidence type="ECO:0000313" key="2">
    <source>
        <dbReference type="EMBL" id="KAK5175884.1"/>
    </source>
</evidence>
<gene>
    <name evidence="2" type="ORF">LTR77_001024</name>
</gene>
<organism evidence="2 3">
    <name type="scientific">Saxophila tyrrhenica</name>
    <dbReference type="NCBI Taxonomy" id="1690608"/>
    <lineage>
        <taxon>Eukaryota</taxon>
        <taxon>Fungi</taxon>
        <taxon>Dikarya</taxon>
        <taxon>Ascomycota</taxon>
        <taxon>Pezizomycotina</taxon>
        <taxon>Dothideomycetes</taxon>
        <taxon>Dothideomycetidae</taxon>
        <taxon>Mycosphaerellales</taxon>
        <taxon>Extremaceae</taxon>
        <taxon>Saxophila</taxon>
    </lineage>
</organism>